<accession>A0AAV6U120</accession>
<evidence type="ECO:0000313" key="1">
    <source>
        <dbReference type="EMBL" id="KAG8178162.1"/>
    </source>
</evidence>
<gene>
    <name evidence="1" type="ORF">JTE90_006301</name>
</gene>
<keyword evidence="2" id="KW-1185">Reference proteome</keyword>
<protein>
    <submittedName>
        <fullName evidence="1">Uncharacterized protein</fullName>
    </submittedName>
</protein>
<name>A0AAV6U120_9ARAC</name>
<dbReference type="AlphaFoldDB" id="A0AAV6U120"/>
<proteinExistence type="predicted"/>
<sequence length="102" mass="10991">MLLQLPWGFDEGGSKIQFPRMQLALDYKQRELVAHSLVQASADCSLAWGVPFLASTFACFEDAALLRAFPDASFSELSTGCDAMVSASKEIPLAPQPILAPS</sequence>
<dbReference type="EMBL" id="JAFNEN010000713">
    <property type="protein sequence ID" value="KAG8178162.1"/>
    <property type="molecule type" value="Genomic_DNA"/>
</dbReference>
<comment type="caution">
    <text evidence="1">The sequence shown here is derived from an EMBL/GenBank/DDBJ whole genome shotgun (WGS) entry which is preliminary data.</text>
</comment>
<reference evidence="1 2" key="1">
    <citation type="journal article" date="2022" name="Nat. Ecol. Evol.">
        <title>A masculinizing supergene underlies an exaggerated male reproductive morph in a spider.</title>
        <authorList>
            <person name="Hendrickx F."/>
            <person name="De Corte Z."/>
            <person name="Sonet G."/>
            <person name="Van Belleghem S.M."/>
            <person name="Kostlbacher S."/>
            <person name="Vangestel C."/>
        </authorList>
    </citation>
    <scope>NUCLEOTIDE SEQUENCE [LARGE SCALE GENOMIC DNA]</scope>
    <source>
        <strain evidence="1">W744_W776</strain>
    </source>
</reference>
<organism evidence="1 2">
    <name type="scientific">Oedothorax gibbosus</name>
    <dbReference type="NCBI Taxonomy" id="931172"/>
    <lineage>
        <taxon>Eukaryota</taxon>
        <taxon>Metazoa</taxon>
        <taxon>Ecdysozoa</taxon>
        <taxon>Arthropoda</taxon>
        <taxon>Chelicerata</taxon>
        <taxon>Arachnida</taxon>
        <taxon>Araneae</taxon>
        <taxon>Araneomorphae</taxon>
        <taxon>Entelegynae</taxon>
        <taxon>Araneoidea</taxon>
        <taxon>Linyphiidae</taxon>
        <taxon>Erigoninae</taxon>
        <taxon>Oedothorax</taxon>
    </lineage>
</organism>
<dbReference type="Proteomes" id="UP000827092">
    <property type="component" value="Unassembled WGS sequence"/>
</dbReference>
<evidence type="ECO:0000313" key="2">
    <source>
        <dbReference type="Proteomes" id="UP000827092"/>
    </source>
</evidence>